<dbReference type="NCBIfam" id="TIGR01965">
    <property type="entry name" value="VCBS_repeat"/>
    <property type="match status" value="1"/>
</dbReference>
<evidence type="ECO:0000313" key="3">
    <source>
        <dbReference type="Proteomes" id="UP000031671"/>
    </source>
</evidence>
<dbReference type="Proteomes" id="UP000031671">
    <property type="component" value="Unassembled WGS sequence"/>
</dbReference>
<dbReference type="EMBL" id="BBRZ01000071">
    <property type="protein sequence ID" value="GAM58026.1"/>
    <property type="molecule type" value="Genomic_DNA"/>
</dbReference>
<dbReference type="AlphaFoldDB" id="A0A0B8NVT1"/>
<dbReference type="InterPro" id="IPR013783">
    <property type="entry name" value="Ig-like_fold"/>
</dbReference>
<reference evidence="2 3" key="2">
    <citation type="submission" date="2015-01" db="EMBL/GenBank/DDBJ databases">
        <authorList>
            <consortium name="NBRP consortium"/>
            <person name="Sawabe T."/>
            <person name="Meirelles P."/>
            <person name="Feng G."/>
            <person name="Sayaka M."/>
            <person name="Hattori M."/>
            <person name="Ohkuma M."/>
        </authorList>
    </citation>
    <scope>NUCLEOTIDE SEQUENCE [LARGE SCALE GENOMIC DNA]</scope>
    <source>
        <strain evidence="3">JCM 19231</strain>
    </source>
</reference>
<organism evidence="2 3">
    <name type="scientific">Vibrio ishigakensis</name>
    <dbReference type="NCBI Taxonomy" id="1481914"/>
    <lineage>
        <taxon>Bacteria</taxon>
        <taxon>Pseudomonadati</taxon>
        <taxon>Pseudomonadota</taxon>
        <taxon>Gammaproteobacteria</taxon>
        <taxon>Vibrionales</taxon>
        <taxon>Vibrionaceae</taxon>
        <taxon>Vibrio</taxon>
    </lineage>
</organism>
<gene>
    <name evidence="2" type="ORF">JCM19231_2750</name>
</gene>
<dbReference type="InterPro" id="IPR041690">
    <property type="entry name" value="Cadherin_5"/>
</dbReference>
<sequence>MVYVNARAHVVLGRNGDWHYQLDNNTAKVQSLGEGETFIDKVTIHTVDGTTQEFQITVHGTNDAPTVSGALTLSGHGTEDLDLTIAKADLLANASDIDITDVLHIENPSVPSAAGTVSLDSNGNLVFHPATNFNGDVTVTYEVVDTHGAKATATATFTVDPVNDPGVFSGDISGDVQEDVAVQGDADHTVFTTGVLSVTDPDVGEGGFATNRNVHAVHDPYGGTLSLISLVLGLIRCLTLISRNLVQVKLILLPIEFNHWVGILRILPLRSLVPMMHHRLPVL</sequence>
<comment type="caution">
    <text evidence="2">The sequence shown here is derived from an EMBL/GenBank/DDBJ whole genome shotgun (WGS) entry which is preliminary data.</text>
</comment>
<proteinExistence type="predicted"/>
<accession>A0A0B8NVT1</accession>
<reference evidence="2 3" key="1">
    <citation type="submission" date="2015-01" db="EMBL/GenBank/DDBJ databases">
        <title>Vibrio sp. C1 JCM 19231 whole genome shotgun sequence.</title>
        <authorList>
            <person name="Sawabe T."/>
            <person name="Meirelles P."/>
            <person name="Feng G."/>
            <person name="Sayaka M."/>
            <person name="Hattori M."/>
            <person name="Ohkuma M."/>
        </authorList>
    </citation>
    <scope>NUCLEOTIDE SEQUENCE [LARGE SCALE GENOMIC DNA]</scope>
    <source>
        <strain evidence="3">JCM 19231</strain>
    </source>
</reference>
<name>A0A0B8NVT1_9VIBR</name>
<feature type="domain" description="Cadherin-like" evidence="1">
    <location>
        <begin position="61"/>
        <end position="159"/>
    </location>
</feature>
<dbReference type="Pfam" id="PF17892">
    <property type="entry name" value="Cadherin_5"/>
    <property type="match status" value="1"/>
</dbReference>
<protein>
    <submittedName>
        <fullName evidence="2">Probable RTX</fullName>
    </submittedName>
</protein>
<evidence type="ECO:0000259" key="1">
    <source>
        <dbReference type="Pfam" id="PF17892"/>
    </source>
</evidence>
<dbReference type="InterPro" id="IPR010221">
    <property type="entry name" value="VCBS_dom"/>
</dbReference>
<dbReference type="Gene3D" id="2.60.40.10">
    <property type="entry name" value="Immunoglobulins"/>
    <property type="match status" value="1"/>
</dbReference>
<evidence type="ECO:0000313" key="2">
    <source>
        <dbReference type="EMBL" id="GAM58026.1"/>
    </source>
</evidence>
<keyword evidence="3" id="KW-1185">Reference proteome</keyword>
<dbReference type="Gene3D" id="2.60.40.2810">
    <property type="match status" value="1"/>
</dbReference>